<dbReference type="CDD" id="cd00112">
    <property type="entry name" value="LDLa"/>
    <property type="match status" value="1"/>
</dbReference>
<evidence type="ECO:0000313" key="13">
    <source>
        <dbReference type="Proteomes" id="UP001519460"/>
    </source>
</evidence>
<evidence type="ECO:0000259" key="11">
    <source>
        <dbReference type="PROSITE" id="PS51390"/>
    </source>
</evidence>
<dbReference type="PROSITE" id="PS51252">
    <property type="entry name" value="ANTISTASIN"/>
    <property type="match status" value="1"/>
</dbReference>
<comment type="caution">
    <text evidence="12">The sequence shown here is derived from an EMBL/GenBank/DDBJ whole genome shotgun (WGS) entry which is preliminary data.</text>
</comment>
<dbReference type="InterPro" id="IPR000716">
    <property type="entry name" value="Thyroglobulin_1"/>
</dbReference>
<feature type="domain" description="Thyroglobulin type-1" evidence="9">
    <location>
        <begin position="2263"/>
        <end position="2313"/>
    </location>
</feature>
<reference evidence="12 13" key="1">
    <citation type="journal article" date="2023" name="Sci. Data">
        <title>Genome assembly of the Korean intertidal mud-creeper Batillaria attramentaria.</title>
        <authorList>
            <person name="Patra A.K."/>
            <person name="Ho P.T."/>
            <person name="Jun S."/>
            <person name="Lee S.J."/>
            <person name="Kim Y."/>
            <person name="Won Y.J."/>
        </authorList>
    </citation>
    <scope>NUCLEOTIDE SEQUENCE [LARGE SCALE GENOMIC DNA]</scope>
    <source>
        <strain evidence="12">Wonlab-2016</strain>
    </source>
</reference>
<dbReference type="PROSITE" id="PS00280">
    <property type="entry name" value="BPTI_KUNITZ_1"/>
    <property type="match status" value="1"/>
</dbReference>
<feature type="domain" description="EGF-like" evidence="7">
    <location>
        <begin position="674"/>
        <end position="705"/>
    </location>
</feature>
<keyword evidence="3 4" id="KW-1015">Disulfide bond</keyword>
<feature type="domain" description="EGF-like" evidence="7">
    <location>
        <begin position="863"/>
        <end position="904"/>
    </location>
</feature>
<protein>
    <submittedName>
        <fullName evidence="12">Uncharacterized protein</fullName>
    </submittedName>
</protein>
<feature type="domain" description="Thyroglobulin type-1" evidence="9">
    <location>
        <begin position="1658"/>
        <end position="1776"/>
    </location>
</feature>
<dbReference type="Gene3D" id="4.10.1220.10">
    <property type="entry name" value="EGF-type module"/>
    <property type="match status" value="1"/>
</dbReference>
<feature type="domain" description="Thyroglobulin type-1" evidence="9">
    <location>
        <begin position="1430"/>
        <end position="1527"/>
    </location>
</feature>
<feature type="disulfide bond" evidence="4">
    <location>
        <begin position="1407"/>
        <end position="1416"/>
    </location>
</feature>
<dbReference type="InterPro" id="IPR000742">
    <property type="entry name" value="EGF"/>
</dbReference>
<dbReference type="PROSITE" id="PS50068">
    <property type="entry name" value="LDLRA_2"/>
    <property type="match status" value="1"/>
</dbReference>
<feature type="chain" id="PRO_5044754785" evidence="6">
    <location>
        <begin position="19"/>
        <end position="2779"/>
    </location>
</feature>
<keyword evidence="6" id="KW-0732">Signal</keyword>
<evidence type="ECO:0000256" key="4">
    <source>
        <dbReference type="PROSITE-ProRule" id="PRU00076"/>
    </source>
</evidence>
<evidence type="ECO:0000259" key="7">
    <source>
        <dbReference type="PROSITE" id="PS50026"/>
    </source>
</evidence>
<feature type="disulfide bond" evidence="4">
    <location>
        <begin position="1855"/>
        <end position="1864"/>
    </location>
</feature>
<dbReference type="PRINTS" id="PR00759">
    <property type="entry name" value="BASICPTASE"/>
</dbReference>
<feature type="disulfide bond" evidence="5">
    <location>
        <begin position="2572"/>
        <end position="2592"/>
    </location>
</feature>
<dbReference type="SUPFAM" id="SSF57362">
    <property type="entry name" value="BPTI-like"/>
    <property type="match status" value="2"/>
</dbReference>
<name>A0ABD0LUN0_9CAEN</name>
<feature type="disulfide bond" evidence="4">
    <location>
        <begin position="360"/>
        <end position="369"/>
    </location>
</feature>
<dbReference type="Pfam" id="PF00008">
    <property type="entry name" value="EGF"/>
    <property type="match status" value="1"/>
</dbReference>
<feature type="disulfide bond" evidence="4">
    <location>
        <begin position="1257"/>
        <end position="1266"/>
    </location>
</feature>
<accession>A0ABD0LUN0</accession>
<feature type="domain" description="WAP" evidence="11">
    <location>
        <begin position="25"/>
        <end position="69"/>
    </location>
</feature>
<feature type="domain" description="EGF-like" evidence="7">
    <location>
        <begin position="706"/>
        <end position="748"/>
    </location>
</feature>
<gene>
    <name evidence="12" type="ORF">BaRGS_00006222</name>
</gene>
<dbReference type="InterPro" id="IPR006150">
    <property type="entry name" value="Cys_repeat_1"/>
</dbReference>
<dbReference type="SUPFAM" id="SSF57196">
    <property type="entry name" value="EGF/Laminin"/>
    <property type="match status" value="5"/>
</dbReference>
<feature type="domain" description="BPTI/Kunitz inhibitor" evidence="8">
    <location>
        <begin position="2451"/>
        <end position="2501"/>
    </location>
</feature>
<dbReference type="EMBL" id="JACVVK020000025">
    <property type="protein sequence ID" value="KAK7502647.1"/>
    <property type="molecule type" value="Genomic_DNA"/>
</dbReference>
<dbReference type="InterPro" id="IPR002223">
    <property type="entry name" value="Kunitz_BPTI"/>
</dbReference>
<evidence type="ECO:0000313" key="12">
    <source>
        <dbReference type="EMBL" id="KAK7502647.1"/>
    </source>
</evidence>
<dbReference type="GO" id="GO:0004867">
    <property type="term" value="F:serine-type endopeptidase inhibitor activity"/>
    <property type="evidence" value="ECO:0007669"/>
    <property type="project" value="UniProtKB-KW"/>
</dbReference>
<dbReference type="Gene3D" id="4.10.800.10">
    <property type="entry name" value="Thyroglobulin type-1"/>
    <property type="match status" value="5"/>
</dbReference>
<proteinExistence type="predicted"/>
<sequence>MAAAAIFVLVAAFASTTGQPPSQPISERPGFCPKSPSADAGTTCTTEADCTFPQKCCRFTTGMLCVDGVIPDYEGTLFVVGLPNTEEAERLLTDAMRTAIGSAASDVFLDIENNGVCAEVYVEVVTDDYTAVDAALANVEMNGISIPSLSSTPFNVSSSDDVCPGPVFNYHAVLYVVGLRYDPNMHEEIIENYVGNLVGSIVSEWDIDIQATGQCAMITFEAVATDTAQLDRVLADLESSPLNITLPVGTVSFTITSIRGPTCEATNTNTVCDGVNDCQDGGNGSDEEECSGACLQSATYCQNNGECDYSEYYGENICMCEHPYSGDQCEIDVCAEMGSNVCGDHGTCIGDLYEDQICECQAGYGGIFCELARRFNQFLLRALQSSADVPAAFLNGKTVLQQLMDLDYHTIEVSKCWDDDLPRSGKYHSVCAYNVSDMASGPDCFCTNGDGLANGWDYVDGNCREDCGEGRTFCSRRKKCISESAVCDGVNDCQDGGNGSDEEECSGEQPTTGRPGMCPRWTFEAEAGIAIYECSTDSDCTDSRTEVCCKVGAGYQCVEAEFDVSRVNISLTIDAPWDAQYPNRNSSQYRQLMAALTSYFGDASVLPNFSGIRIISVRSGSINVTLELAVEGGMTYADIMSLLENLRVATLSLGGASRPVTSAVPVVQGVCAMDEVDCGQGLCLDRARRGAICLCPAGHFGMRCEGTDPCLDSVCMNGGTCESWPNYARTDYEYYCNCPTGFAGSTCEVAVCEKFSRTGPVCGEHGTCVGDLFAESLSDCQRQKRLNEHARAVLQDGATKPGGITADQLQQLLQAMNVDWLPLYQCGVDGSFQLVVDTLSMNDLTTTERMCVSSEGMIESGCETMVCSRLAPFGICQNGGQCVGNIYRQLCDCRGTGYHGAVCTEPGEAVIMSECEERRDLAQITLDVLDQKVDVGGFGPAAAAMLVQGLLNEIGLDTIWKPECEGTGYANVACEYSVTDRTAKECYCVDENQDRRDDVPSNTTGLPDCPEDPCGTHGSCEGDIEDGMLCRCDDGYSGVFCENVETRVHTECERRHQLMTYIMDILQGFRTQPAGFTGNRRQIVMLLGGTDGIVEVPTCQDRSMGYPGNYQSACSYDLNTFQRLRCWCTDEDGDYSAAESCGVDVDKPLQQCNCTAGQKCVSGLRPGLLACTCDPDEDGECQLPRWYCSGMANCSAEEKCVHMKDCDAGKNDDCEIKTRCISMREEHVCDRQPCKHGGSCVAIEDREDDEPGFYCHCPAEYGGKYCERNRSLCRHGCIGDLMAGVLCQCPHGRAGLECRHAANTKCERQHALYTDMMNVWKGDYAVPGYTQKQAQNLIRMVLATVQVAYLPLPNCTADGSYAPVQCEVSMADMSENCYCVNVIGHPLSSNNGGRCVGNLLNGTMCECPVTHTGIFCQDELQAGEQPDKPESLCEFAREVYFLMREMQAGTASAHSESLRGLRRFLFKMASVPDVMIKAECLDDGRYADVQCTYNISTDRPLHCYCMGREGVILSTMTNASGNARPRCDSVPQCPRIPPCNKRCQHGLAHDMHGCQICQCRDPCDGQCGRDPSVRCVVERREECGRQDWDGPCTAGVCRMRKKPGMCPVSVAANLIGLTEMMNGTAASCDVQCLDDADCPGTLKCCGLCGNTCVQPVEDKECQSVREASLQHLHFLRELHQALAGRRINLDTLPSFVRMQLGKLREMYAVWVPTCDADGFFEAIQCMTRVTNSTEMMPDRDDDEERDRRSFDGCFCADRFGRRINGTESDSYEDDMCMEKPGDCPFLQPNATEDHGCEDDFDCQGHLKCCSDGLDATLSASIDEMMMRICSVVPTICGAGGTCVNNWMTEGRICECQDGVQGPLCTQAGTPTQDTTPCQERAAMVAYIKQNANVLSLVEQTIYRVNPDAETIFYQNTMCNEEGDFEPVQCEEDLDGERMACYCVDRDGRRLPGTTDWSGDARKMKCAALNPCDVGTPLHHPNGSLVQCAPGHRECAPGHHCEAGRYGHLFCCRDRSSMVDECHMPAIPGFDCPFYSDNRGQEHVGRCPRIDIPVRDVCPDTCRSDEDCEDEEKCCGSSCGRRCVRALNEEDELCEVGQPMLDMETNQPMTCSASQRCPEGYQCNDGVCCPRRQEQICRQPVMQGLCQAYMPRYFFNSTSRRCERFIYGGCGGNDNNFESMAECCNTCGERGRCKEGVCPATKPVLTTSCKSRCRGDGDCPKNHICCENSCGGSACVLPKSHREEDYTCMKRLQEYHRQMRVRQEGDCFLNFMPRCAEDGSWQEQQCNDKLGNCWCVTPRGKAIPRTRTYGIPQCQFVTDEEKRQADSADMEDDDNEEQCAVCPNGEKVKCCPKELCLQTCPADPTAVCRINPCGGCKAEFFNANNETVNCTAGLSKCQMERMKATRARHQHAIVAVAASQTDVNMMSDMDMGRAVSGDLQVSYTQQGVPAVCHLKPQSGNCRAYVPQWFYNVTSEKCEVFIYGMCGGNENRFNSPEECYSHCNSARNPCAVVRCAGGPCVLSYNTNCFHGPCNVTAACAAAPQGLQMRGVYVPECTREGSFSYRQCQDGYCWCVYADGEYAGGFTDQPGTLQCDENGPVGSFTPPTCPGTSQPNPSCVGKCHGMVCPGSPFARCQVDLCSSDCSVSFVDVRGNTVECADDDQEKVCKARVFNKTEAQCPTKETCSGRSPSVCGGEREDPCENVVCRSNPLVHKSCELKKCEVMAQNEGARENDTLLALPDCDADGSYRPQQKREDNVTVCVDNFGDPVEVLDPAKGCSKD</sequence>
<dbReference type="PROSITE" id="PS51162">
    <property type="entry name" value="THYROGLOBULIN_1_2"/>
    <property type="match status" value="6"/>
</dbReference>
<feature type="domain" description="BPTI/Kunitz inhibitor" evidence="8">
    <location>
        <begin position="2136"/>
        <end position="2186"/>
    </location>
</feature>
<evidence type="ECO:0000259" key="10">
    <source>
        <dbReference type="PROSITE" id="PS51252"/>
    </source>
</evidence>
<dbReference type="PROSITE" id="PS51390">
    <property type="entry name" value="WAP"/>
    <property type="match status" value="4"/>
</dbReference>
<dbReference type="Gene3D" id="2.10.25.10">
    <property type="entry name" value="Laminin"/>
    <property type="match status" value="4"/>
</dbReference>
<dbReference type="SMART" id="SM00179">
    <property type="entry name" value="EGF_CA"/>
    <property type="match status" value="4"/>
</dbReference>
<feature type="domain" description="WAP" evidence="11">
    <location>
        <begin position="2039"/>
        <end position="2086"/>
    </location>
</feature>
<dbReference type="InterPro" id="IPR036880">
    <property type="entry name" value="Kunitz_BPTI_sf"/>
</dbReference>
<keyword evidence="1" id="KW-0646">Protease inhibitor</keyword>
<dbReference type="PROSITE" id="PS00022">
    <property type="entry name" value="EGF_1"/>
    <property type="match status" value="7"/>
</dbReference>
<feature type="domain" description="EGF-like" evidence="7">
    <location>
        <begin position="1225"/>
        <end position="1267"/>
    </location>
</feature>
<comment type="caution">
    <text evidence="4">Lacks conserved residue(s) required for the propagation of feature annotation.</text>
</comment>
<feature type="domain" description="Thyroglobulin type-1" evidence="9">
    <location>
        <begin position="1874"/>
        <end position="1965"/>
    </location>
</feature>
<dbReference type="InterPro" id="IPR036857">
    <property type="entry name" value="Thyroglobulin_1_sf"/>
</dbReference>
<feature type="domain" description="Thyroglobulin type-1" evidence="9">
    <location>
        <begin position="1303"/>
        <end position="1407"/>
    </location>
</feature>
<feature type="domain" description="Antistasin-like" evidence="10">
    <location>
        <begin position="1533"/>
        <end position="1559"/>
    </location>
</feature>
<dbReference type="SMART" id="SM00192">
    <property type="entry name" value="LDLa"/>
    <property type="match status" value="2"/>
</dbReference>
<dbReference type="InterPro" id="IPR051830">
    <property type="entry name" value="NOTCH_homolog"/>
</dbReference>
<dbReference type="PROSITE" id="PS50279">
    <property type="entry name" value="BPTI_KUNITZ_2"/>
    <property type="match status" value="2"/>
</dbReference>
<evidence type="ECO:0000256" key="2">
    <source>
        <dbReference type="ARBA" id="ARBA00022900"/>
    </source>
</evidence>
<dbReference type="InterPro" id="IPR020901">
    <property type="entry name" value="Prtase_inh_Kunz-CS"/>
</dbReference>
<dbReference type="PROSITE" id="PS01186">
    <property type="entry name" value="EGF_2"/>
    <property type="match status" value="3"/>
</dbReference>
<dbReference type="InterPro" id="IPR036645">
    <property type="entry name" value="Elafin-like_sf"/>
</dbReference>
<feature type="disulfide bond" evidence="4">
    <location>
        <begin position="1032"/>
        <end position="1041"/>
    </location>
</feature>
<evidence type="ECO:0000256" key="1">
    <source>
        <dbReference type="ARBA" id="ARBA00022690"/>
    </source>
</evidence>
<dbReference type="SUPFAM" id="SSF57256">
    <property type="entry name" value="Elafin-like"/>
    <property type="match status" value="4"/>
</dbReference>
<feature type="domain" description="EGF-like" evidence="7">
    <location>
        <begin position="1825"/>
        <end position="1865"/>
    </location>
</feature>
<dbReference type="PROSITE" id="PS50026">
    <property type="entry name" value="EGF_3"/>
    <property type="match status" value="8"/>
</dbReference>
<organism evidence="12 13">
    <name type="scientific">Batillaria attramentaria</name>
    <dbReference type="NCBI Taxonomy" id="370345"/>
    <lineage>
        <taxon>Eukaryota</taxon>
        <taxon>Metazoa</taxon>
        <taxon>Spiralia</taxon>
        <taxon>Lophotrochozoa</taxon>
        <taxon>Mollusca</taxon>
        <taxon>Gastropoda</taxon>
        <taxon>Caenogastropoda</taxon>
        <taxon>Sorbeoconcha</taxon>
        <taxon>Cerithioidea</taxon>
        <taxon>Batillariidae</taxon>
        <taxon>Batillaria</taxon>
    </lineage>
</organism>
<feature type="disulfide bond" evidence="4">
    <location>
        <begin position="738"/>
        <end position="747"/>
    </location>
</feature>
<dbReference type="SMART" id="SM00181">
    <property type="entry name" value="EGF"/>
    <property type="match status" value="10"/>
</dbReference>
<keyword evidence="2" id="KW-0722">Serine protease inhibitor</keyword>
<evidence type="ECO:0000256" key="3">
    <source>
        <dbReference type="ARBA" id="ARBA00023157"/>
    </source>
</evidence>
<dbReference type="Gene3D" id="4.10.410.10">
    <property type="entry name" value="Pancreatic trypsin inhibitor Kunitz domain"/>
    <property type="match status" value="2"/>
</dbReference>
<feature type="domain" description="WAP" evidence="11">
    <location>
        <begin position="2190"/>
        <end position="2238"/>
    </location>
</feature>
<evidence type="ECO:0000256" key="5">
    <source>
        <dbReference type="PROSITE-ProRule" id="PRU00500"/>
    </source>
</evidence>
<dbReference type="Proteomes" id="UP001519460">
    <property type="component" value="Unassembled WGS sequence"/>
</dbReference>
<dbReference type="PANTHER" id="PTHR24033:SF232">
    <property type="entry name" value="LAMININ SUBUNIT GAMMA-2-RELATED"/>
    <property type="match status" value="1"/>
</dbReference>
<dbReference type="Pfam" id="PF00086">
    <property type="entry name" value="Thyroglobulin_1"/>
    <property type="match status" value="6"/>
</dbReference>
<feature type="domain" description="WAP" evidence="11">
    <location>
        <begin position="1599"/>
        <end position="1656"/>
    </location>
</feature>
<dbReference type="SMART" id="SM00131">
    <property type="entry name" value="KU"/>
    <property type="match status" value="2"/>
</dbReference>
<dbReference type="SUPFAM" id="SSF57610">
    <property type="entry name" value="Thyroglobulin type-1 domain"/>
    <property type="match status" value="7"/>
</dbReference>
<dbReference type="CDD" id="cd00191">
    <property type="entry name" value="TY"/>
    <property type="match status" value="3"/>
</dbReference>
<dbReference type="PANTHER" id="PTHR24033">
    <property type="entry name" value="EGF-LIKE DOMAIN-CONTAINING PROTEIN"/>
    <property type="match status" value="1"/>
</dbReference>
<dbReference type="PROSITE" id="PS00484">
    <property type="entry name" value="THYROGLOBULIN_1_1"/>
    <property type="match status" value="2"/>
</dbReference>
<dbReference type="Pfam" id="PF00014">
    <property type="entry name" value="Kunitz_BPTI"/>
    <property type="match status" value="2"/>
</dbReference>
<dbReference type="SMART" id="SM00211">
    <property type="entry name" value="TY"/>
    <property type="match status" value="7"/>
</dbReference>
<dbReference type="CDD" id="cd00199">
    <property type="entry name" value="WAP"/>
    <property type="match status" value="1"/>
</dbReference>
<feature type="disulfide bond" evidence="4">
    <location>
        <begin position="695"/>
        <end position="704"/>
    </location>
</feature>
<dbReference type="InterPro" id="IPR004094">
    <property type="entry name" value="Antistasin-like"/>
</dbReference>
<dbReference type="FunFam" id="4.10.410.10:FF:000020">
    <property type="entry name" value="Collagen, type VI, alpha 3"/>
    <property type="match status" value="1"/>
</dbReference>
<feature type="signal peptide" evidence="6">
    <location>
        <begin position="1"/>
        <end position="18"/>
    </location>
</feature>
<feature type="domain" description="EGF-like" evidence="7">
    <location>
        <begin position="1381"/>
        <end position="1417"/>
    </location>
</feature>
<feature type="domain" description="EGF-like" evidence="7">
    <location>
        <begin position="1005"/>
        <end position="1042"/>
    </location>
</feature>
<dbReference type="Pfam" id="PF00095">
    <property type="entry name" value="WAP"/>
    <property type="match status" value="6"/>
</dbReference>
<dbReference type="PRINTS" id="PR00261">
    <property type="entry name" value="LDLRECEPTOR"/>
</dbReference>
<dbReference type="CDD" id="cd00109">
    <property type="entry name" value="Kunitz-type"/>
    <property type="match status" value="2"/>
</dbReference>
<keyword evidence="4" id="KW-0245">EGF-like domain</keyword>
<feature type="domain" description="Thyroglobulin type-1" evidence="9">
    <location>
        <begin position="2528"/>
        <end position="2592"/>
    </location>
</feature>
<evidence type="ECO:0000256" key="6">
    <source>
        <dbReference type="SAM" id="SignalP"/>
    </source>
</evidence>
<evidence type="ECO:0000259" key="9">
    <source>
        <dbReference type="PROSITE" id="PS51162"/>
    </source>
</evidence>
<dbReference type="InterPro" id="IPR002172">
    <property type="entry name" value="LDrepeatLR_classA_rpt"/>
</dbReference>
<dbReference type="SMART" id="SM00289">
    <property type="entry name" value="WR1"/>
    <property type="match status" value="5"/>
</dbReference>
<feature type="domain" description="EGF-like" evidence="7">
    <location>
        <begin position="330"/>
        <end position="370"/>
    </location>
</feature>
<feature type="disulfide bond" evidence="5">
    <location>
        <begin position="2285"/>
        <end position="2292"/>
    </location>
</feature>
<dbReference type="Gene3D" id="4.10.75.10">
    <property type="entry name" value="Elafin-like"/>
    <property type="match status" value="6"/>
</dbReference>
<dbReference type="InterPro" id="IPR001881">
    <property type="entry name" value="EGF-like_Ca-bd_dom"/>
</dbReference>
<dbReference type="SMART" id="SM00217">
    <property type="entry name" value="WAP"/>
    <property type="match status" value="6"/>
</dbReference>
<feature type="disulfide bond" evidence="4">
    <location>
        <begin position="1836"/>
        <end position="1853"/>
    </location>
</feature>
<evidence type="ECO:0000259" key="8">
    <source>
        <dbReference type="PROSITE" id="PS50279"/>
    </source>
</evidence>
<keyword evidence="13" id="KW-1185">Reference proteome</keyword>
<dbReference type="InterPro" id="IPR008197">
    <property type="entry name" value="WAP_dom"/>
</dbReference>